<dbReference type="InterPro" id="IPR018306">
    <property type="entry name" value="Phage_T5_Orf172_DNA-bd"/>
</dbReference>
<evidence type="ECO:0000313" key="3">
    <source>
        <dbReference type="Proteomes" id="UP000232615"/>
    </source>
</evidence>
<sequence length="106" mass="12340">MEYVYLVARPSFSVDVVKVGKTTSLPSRMRSYGKDAKWYRICMTENCHVKEKEIIKAFSKNFILAEGNEYFRVPSVKEAMRVFDKIVTENEDDFMGPIPRESLSLF</sequence>
<name>V9SEL2_9VIRU</name>
<protein>
    <recommendedName>
        <fullName evidence="1">Bacteriophage T5 Orf172 DNA-binding domain-containing protein</fullName>
    </recommendedName>
</protein>
<dbReference type="Pfam" id="PF10544">
    <property type="entry name" value="T5orf172"/>
    <property type="match status" value="1"/>
</dbReference>
<evidence type="ECO:0000259" key="1">
    <source>
        <dbReference type="Pfam" id="PF10544"/>
    </source>
</evidence>
<evidence type="ECO:0000313" key="2">
    <source>
        <dbReference type="EMBL" id="AHC54746.1"/>
    </source>
</evidence>
<feature type="domain" description="Bacteriophage T5 Orf172 DNA-binding" evidence="1">
    <location>
        <begin position="2"/>
        <end position="86"/>
    </location>
</feature>
<organism evidence="2 3">
    <name type="scientific">Tunisvirus fontaine2</name>
    <dbReference type="NCBI Taxonomy" id="1421067"/>
    <lineage>
        <taxon>Viruses</taxon>
        <taxon>Varidnaviria</taxon>
        <taxon>Bamfordvirae</taxon>
        <taxon>Nucleocytoviricota</taxon>
        <taxon>Megaviricetes</taxon>
        <taxon>Pimascovirales</taxon>
        <taxon>Pimascovirales incertae sedis</taxon>
        <taxon>Marseilleviridae</taxon>
        <taxon>Losannavirus</taxon>
        <taxon>Losannavirus tunisense</taxon>
    </lineage>
</organism>
<accession>V9SEL2</accession>
<dbReference type="Proteomes" id="UP000232615">
    <property type="component" value="Segment"/>
</dbReference>
<proteinExistence type="predicted"/>
<gene>
    <name evidence="2" type="ORF">TNS_ORF28</name>
</gene>
<keyword evidence="3" id="KW-1185">Reference proteome</keyword>
<dbReference type="EMBL" id="KF483846">
    <property type="protein sequence ID" value="AHC54746.1"/>
    <property type="molecule type" value="Genomic_DNA"/>
</dbReference>
<reference evidence="2 3" key="1">
    <citation type="journal article" date="2014" name="Arch. Virol.">
        <title>Complete genome sequence of Tunisvirus, a new member of the proposed family Marseilleviridae.</title>
        <authorList>
            <person name="Aherfi S."/>
            <person name="Boughalmi M."/>
            <person name="Pagnier I."/>
            <person name="Fournous G."/>
            <person name="La Scola B."/>
            <person name="Raoult D."/>
            <person name="Colson P."/>
        </authorList>
    </citation>
    <scope>NUCLEOTIDE SEQUENCE [LARGE SCALE GENOMIC DNA]</scope>
    <source>
        <strain evidence="2 3">U484</strain>
    </source>
</reference>